<protein>
    <recommendedName>
        <fullName evidence="3">Deaminase</fullName>
    </recommendedName>
</protein>
<comment type="caution">
    <text evidence="1">The sequence shown here is derived from an EMBL/GenBank/DDBJ whole genome shotgun (WGS) entry which is preliminary data.</text>
</comment>
<evidence type="ECO:0000313" key="2">
    <source>
        <dbReference type="Proteomes" id="UP001268089"/>
    </source>
</evidence>
<dbReference type="RefSeq" id="WP_310340280.1">
    <property type="nucleotide sequence ID" value="NZ_JAVDXO010000002.1"/>
</dbReference>
<accession>A0ABU1ZK34</accession>
<name>A0ABU1ZK34_9BURK</name>
<evidence type="ECO:0008006" key="3">
    <source>
        <dbReference type="Google" id="ProtNLM"/>
    </source>
</evidence>
<dbReference type="InterPro" id="IPR049708">
    <property type="entry name" value="PP0621-like"/>
</dbReference>
<keyword evidence="2" id="KW-1185">Reference proteome</keyword>
<evidence type="ECO:0000313" key="1">
    <source>
        <dbReference type="EMBL" id="MDR7305915.1"/>
    </source>
</evidence>
<dbReference type="NCBIfam" id="NF041023">
    <property type="entry name" value="PP0621_fam"/>
    <property type="match status" value="1"/>
</dbReference>
<dbReference type="Proteomes" id="UP001268089">
    <property type="component" value="Unassembled WGS sequence"/>
</dbReference>
<reference evidence="1 2" key="1">
    <citation type="submission" date="2023-07" db="EMBL/GenBank/DDBJ databases">
        <title>Sorghum-associated microbial communities from plants grown in Nebraska, USA.</title>
        <authorList>
            <person name="Schachtman D."/>
        </authorList>
    </citation>
    <scope>NUCLEOTIDE SEQUENCE [LARGE SCALE GENOMIC DNA]</scope>
    <source>
        <strain evidence="1 2">BE308</strain>
    </source>
</reference>
<dbReference type="EMBL" id="JAVDXO010000002">
    <property type="protein sequence ID" value="MDR7305915.1"/>
    <property type="molecule type" value="Genomic_DNA"/>
</dbReference>
<organism evidence="1 2">
    <name type="scientific">Rhodoferax saidenbachensis</name>
    <dbReference type="NCBI Taxonomy" id="1484693"/>
    <lineage>
        <taxon>Bacteria</taxon>
        <taxon>Pseudomonadati</taxon>
        <taxon>Pseudomonadota</taxon>
        <taxon>Betaproteobacteria</taxon>
        <taxon>Burkholderiales</taxon>
        <taxon>Comamonadaceae</taxon>
        <taxon>Rhodoferax</taxon>
    </lineage>
</organism>
<sequence>MKYLLVFLVVFLVAWRWRSARGLEHHARAQDKATRLAEPTTMVACRRCGVHLPEHDAVPGTHGSYCSAAHRAAAES</sequence>
<gene>
    <name evidence="1" type="ORF">J2X15_001193</name>
</gene>
<proteinExistence type="predicted"/>